<dbReference type="EMBL" id="BMPF01000001">
    <property type="protein sequence ID" value="GGL29279.1"/>
    <property type="molecule type" value="Genomic_DNA"/>
</dbReference>
<dbReference type="Proteomes" id="UP000628840">
    <property type="component" value="Unassembled WGS sequence"/>
</dbReference>
<protein>
    <recommendedName>
        <fullName evidence="3">Restriction endonuclease</fullName>
    </recommendedName>
</protein>
<organism evidence="1 2">
    <name type="scientific">Halarchaeum grantii</name>
    <dbReference type="NCBI Taxonomy" id="1193105"/>
    <lineage>
        <taxon>Archaea</taxon>
        <taxon>Methanobacteriati</taxon>
        <taxon>Methanobacteriota</taxon>
        <taxon>Stenosarchaea group</taxon>
        <taxon>Halobacteria</taxon>
        <taxon>Halobacteriales</taxon>
        <taxon>Halobacteriaceae</taxon>
    </lineage>
</organism>
<dbReference type="AlphaFoldDB" id="A0A830ETX4"/>
<evidence type="ECO:0000313" key="2">
    <source>
        <dbReference type="Proteomes" id="UP000628840"/>
    </source>
</evidence>
<evidence type="ECO:0008006" key="3">
    <source>
        <dbReference type="Google" id="ProtNLM"/>
    </source>
</evidence>
<comment type="caution">
    <text evidence="1">The sequence shown here is derived from an EMBL/GenBank/DDBJ whole genome shotgun (WGS) entry which is preliminary data.</text>
</comment>
<evidence type="ECO:0000313" key="1">
    <source>
        <dbReference type="EMBL" id="GGL29279.1"/>
    </source>
</evidence>
<reference evidence="1 2" key="1">
    <citation type="journal article" date="2019" name="Int. J. Syst. Evol. Microbiol.">
        <title>The Global Catalogue of Microorganisms (GCM) 10K type strain sequencing project: providing services to taxonomists for standard genome sequencing and annotation.</title>
        <authorList>
            <consortium name="The Broad Institute Genomics Platform"/>
            <consortium name="The Broad Institute Genome Sequencing Center for Infectious Disease"/>
            <person name="Wu L."/>
            <person name="Ma J."/>
        </authorList>
    </citation>
    <scope>NUCLEOTIDE SEQUENCE [LARGE SCALE GENOMIC DNA]</scope>
    <source>
        <strain evidence="1 2">JCM 19585</strain>
    </source>
</reference>
<keyword evidence="2" id="KW-1185">Reference proteome</keyword>
<sequence>MARAQLQLVADFTQRVHARLRDALAARHPARSWETEWYARRTPVDVAGVPGGAAAPLVLVEVEMRRADPANNPVKLARYAHEGDFDRDVRLVHLFSDYYALEDGGVSSKRENAEFVGALASDHIDGFAYDALTLDVAPPTHGATPDGAWRTTVDEAAAAIGSLLGE</sequence>
<gene>
    <name evidence="1" type="ORF">GCM10009037_11240</name>
</gene>
<name>A0A830ETX4_9EURY</name>
<accession>A0A830ETX4</accession>
<proteinExistence type="predicted"/>